<evidence type="ECO:0000313" key="8">
    <source>
        <dbReference type="EMBL" id="CAG8684347.1"/>
    </source>
</evidence>
<dbReference type="InterPro" id="IPR044669">
    <property type="entry name" value="YneE/VCCN1/2-like"/>
</dbReference>
<dbReference type="GO" id="GO:0005254">
    <property type="term" value="F:chloride channel activity"/>
    <property type="evidence" value="ECO:0007669"/>
    <property type="project" value="InterPro"/>
</dbReference>
<evidence type="ECO:0000256" key="2">
    <source>
        <dbReference type="ARBA" id="ARBA00022448"/>
    </source>
</evidence>
<sequence>LRFAYATIPIVFMASTVLMELSSKIGGEIENPFGRDANDLDLNSFCEIILRSLWSEVRKLSEDIRSRLSHQSDVEISVQRVSPNPEALKRLKIQDPTFDYHTDQKTGQMLIEGMGKLHLEISVEKLREKNLSD</sequence>
<dbReference type="Gene3D" id="3.30.70.870">
    <property type="entry name" value="Elongation Factor G (Translational Gtpase), domain 3"/>
    <property type="match status" value="1"/>
</dbReference>
<name>A0A9N9ESV1_FUNMO</name>
<comment type="caution">
    <text evidence="8">The sequence shown here is derived from an EMBL/GenBank/DDBJ whole genome shotgun (WGS) entry which is preliminary data.</text>
</comment>
<dbReference type="Pfam" id="PF14492">
    <property type="entry name" value="EFG_III"/>
    <property type="match status" value="1"/>
</dbReference>
<evidence type="ECO:0000256" key="5">
    <source>
        <dbReference type="ARBA" id="ARBA00023065"/>
    </source>
</evidence>
<proteinExistence type="predicted"/>
<protein>
    <submittedName>
        <fullName evidence="8">5676_t:CDS:1</fullName>
    </submittedName>
</protein>
<feature type="non-terminal residue" evidence="8">
    <location>
        <position position="1"/>
    </location>
</feature>
<dbReference type="Pfam" id="PF25539">
    <property type="entry name" value="Bestrophin_2"/>
    <property type="match status" value="1"/>
</dbReference>
<feature type="domain" description="Elongation Factor G" evidence="7">
    <location>
        <begin position="86"/>
        <end position="129"/>
    </location>
</feature>
<evidence type="ECO:0000256" key="6">
    <source>
        <dbReference type="ARBA" id="ARBA00023136"/>
    </source>
</evidence>
<dbReference type="InterPro" id="IPR035647">
    <property type="entry name" value="EFG_III/V"/>
</dbReference>
<organism evidence="8 9">
    <name type="scientific">Funneliformis mosseae</name>
    <name type="common">Endomycorrhizal fungus</name>
    <name type="synonym">Glomus mosseae</name>
    <dbReference type="NCBI Taxonomy" id="27381"/>
    <lineage>
        <taxon>Eukaryota</taxon>
        <taxon>Fungi</taxon>
        <taxon>Fungi incertae sedis</taxon>
        <taxon>Mucoromycota</taxon>
        <taxon>Glomeromycotina</taxon>
        <taxon>Glomeromycetes</taxon>
        <taxon>Glomerales</taxon>
        <taxon>Glomeraceae</taxon>
        <taxon>Funneliformis</taxon>
    </lineage>
</organism>
<evidence type="ECO:0000256" key="4">
    <source>
        <dbReference type="ARBA" id="ARBA00022989"/>
    </source>
</evidence>
<keyword evidence="2" id="KW-0813">Transport</keyword>
<dbReference type="InterPro" id="IPR041095">
    <property type="entry name" value="EFG_II"/>
</dbReference>
<dbReference type="AlphaFoldDB" id="A0A9N9ESV1"/>
<accession>A0A9N9ESV1</accession>
<keyword evidence="3" id="KW-0812">Transmembrane</keyword>
<evidence type="ECO:0000256" key="1">
    <source>
        <dbReference type="ARBA" id="ARBA00004141"/>
    </source>
</evidence>
<keyword evidence="4" id="KW-1133">Transmembrane helix</keyword>
<gene>
    <name evidence="8" type="ORF">FMOSSE_LOCUS13057</name>
</gene>
<comment type="subcellular location">
    <subcellularLocation>
        <location evidence="1">Membrane</location>
        <topology evidence="1">Multi-pass membrane protein</topology>
    </subcellularLocation>
</comment>
<dbReference type="EMBL" id="CAJVPP010007073">
    <property type="protein sequence ID" value="CAG8684347.1"/>
    <property type="molecule type" value="Genomic_DNA"/>
</dbReference>
<keyword evidence="5" id="KW-0406">Ion transport</keyword>
<evidence type="ECO:0000259" key="7">
    <source>
        <dbReference type="Pfam" id="PF14492"/>
    </source>
</evidence>
<dbReference type="GO" id="GO:0016020">
    <property type="term" value="C:membrane"/>
    <property type="evidence" value="ECO:0007669"/>
    <property type="project" value="UniProtKB-SubCell"/>
</dbReference>
<evidence type="ECO:0000313" key="9">
    <source>
        <dbReference type="Proteomes" id="UP000789375"/>
    </source>
</evidence>
<dbReference type="Proteomes" id="UP000789375">
    <property type="component" value="Unassembled WGS sequence"/>
</dbReference>
<keyword evidence="9" id="KW-1185">Reference proteome</keyword>
<keyword evidence="6" id="KW-0472">Membrane</keyword>
<reference evidence="8" key="1">
    <citation type="submission" date="2021-06" db="EMBL/GenBank/DDBJ databases">
        <authorList>
            <person name="Kallberg Y."/>
            <person name="Tangrot J."/>
            <person name="Rosling A."/>
        </authorList>
    </citation>
    <scope>NUCLEOTIDE SEQUENCE</scope>
    <source>
        <strain evidence="8">87-6 pot B 2015</strain>
    </source>
</reference>
<evidence type="ECO:0000256" key="3">
    <source>
        <dbReference type="ARBA" id="ARBA00022692"/>
    </source>
</evidence>
<dbReference type="SUPFAM" id="SSF54980">
    <property type="entry name" value="EF-G C-terminal domain-like"/>
    <property type="match status" value="1"/>
</dbReference>